<dbReference type="RefSeq" id="WP_210052980.1">
    <property type="nucleotide sequence ID" value="NZ_BAAAMH010000030.1"/>
</dbReference>
<dbReference type="SUPFAM" id="SSF56112">
    <property type="entry name" value="Protein kinase-like (PK-like)"/>
    <property type="match status" value="1"/>
</dbReference>
<dbReference type="InterPro" id="IPR011009">
    <property type="entry name" value="Kinase-like_dom_sf"/>
</dbReference>
<proteinExistence type="predicted"/>
<accession>A0ABS4Z3Y5</accession>
<comment type="caution">
    <text evidence="1">The sequence shown here is derived from an EMBL/GenBank/DDBJ whole genome shotgun (WGS) entry which is preliminary data.</text>
</comment>
<dbReference type="EMBL" id="JAGIOB010000001">
    <property type="protein sequence ID" value="MBP2415751.1"/>
    <property type="molecule type" value="Genomic_DNA"/>
</dbReference>
<organism evidence="1 2">
    <name type="scientific">Microlunatus capsulatus</name>
    <dbReference type="NCBI Taxonomy" id="99117"/>
    <lineage>
        <taxon>Bacteria</taxon>
        <taxon>Bacillati</taxon>
        <taxon>Actinomycetota</taxon>
        <taxon>Actinomycetes</taxon>
        <taxon>Propionibacteriales</taxon>
        <taxon>Propionibacteriaceae</taxon>
        <taxon>Microlunatus</taxon>
    </lineage>
</organism>
<evidence type="ECO:0000313" key="1">
    <source>
        <dbReference type="EMBL" id="MBP2415751.1"/>
    </source>
</evidence>
<protein>
    <submittedName>
        <fullName evidence="1">Streptomycin 6-kinase</fullName>
        <ecNumber evidence="1">2.7.1.72</ecNumber>
    </submittedName>
</protein>
<dbReference type="Proteomes" id="UP000758168">
    <property type="component" value="Unassembled WGS sequence"/>
</dbReference>
<dbReference type="InterPro" id="IPR006748">
    <property type="entry name" value="NH2Glyco/OHUrea_AB-resist_kin"/>
</dbReference>
<dbReference type="GO" id="GO:0050300">
    <property type="term" value="F:aminoglycoside 6-kinase activity"/>
    <property type="evidence" value="ECO:0007669"/>
    <property type="project" value="UniProtKB-EC"/>
</dbReference>
<dbReference type="Pfam" id="PF04655">
    <property type="entry name" value="APH_6_hur"/>
    <property type="match status" value="1"/>
</dbReference>
<keyword evidence="2" id="KW-1185">Reference proteome</keyword>
<gene>
    <name evidence="1" type="ORF">JOF54_000673</name>
</gene>
<keyword evidence="1" id="KW-0808">Transferase</keyword>
<evidence type="ECO:0000313" key="2">
    <source>
        <dbReference type="Proteomes" id="UP000758168"/>
    </source>
</evidence>
<sequence>MSVRVPNLLGRQAARGPAWAGWLETLPRLVADVLGGWGLVADGPVRTRGSGLVLPVRDDGRPGDLVLGGPEPDAAAAHLALRAWDGAGAVQLLRADPRRRVLLLERCEPGHDLADLDPVDACAVVAGLYPRLHRRPVPSLDRLSERSAGWADALAALHGTTAAPRRFVDQAVGLAADFAADPGTDVALVHGDLHTGTVLAASREPWLAVDPHPLAGEPSFEVAPLLWTRWDEAVASGDLRGAVLDRLYAVVDTAGLDEDRTRAWVTVRVMVALLAAVSAPVPDREAVTRCTTLVKAVQR</sequence>
<reference evidence="1 2" key="1">
    <citation type="submission" date="2021-03" db="EMBL/GenBank/DDBJ databases">
        <title>Sequencing the genomes of 1000 actinobacteria strains.</title>
        <authorList>
            <person name="Klenk H.-P."/>
        </authorList>
    </citation>
    <scope>NUCLEOTIDE SEQUENCE [LARGE SCALE GENOMIC DNA]</scope>
    <source>
        <strain evidence="1 2">DSM 12936</strain>
    </source>
</reference>
<dbReference type="EC" id="2.7.1.72" evidence="1"/>
<name>A0ABS4Z3Y5_9ACTN</name>